<dbReference type="PANTHER" id="PTHR37512:SF1">
    <property type="entry name" value="NADR_TTD14 AAA DOMAIN-CONTAINING PROTEIN"/>
    <property type="match status" value="1"/>
</dbReference>
<dbReference type="InterPro" id="IPR038727">
    <property type="entry name" value="NadR/Ttd14_AAA_dom"/>
</dbReference>
<dbReference type="OrthoDB" id="9151999at2"/>
<dbReference type="Gene3D" id="3.40.50.300">
    <property type="entry name" value="P-loop containing nucleotide triphosphate hydrolases"/>
    <property type="match status" value="1"/>
</dbReference>
<dbReference type="Pfam" id="PF13521">
    <property type="entry name" value="AAA_28"/>
    <property type="match status" value="1"/>
</dbReference>
<dbReference type="SUPFAM" id="SSF52540">
    <property type="entry name" value="P-loop containing nucleoside triphosphate hydrolases"/>
    <property type="match status" value="1"/>
</dbReference>
<gene>
    <name evidence="2" type="ORF">AHMF7605_00985</name>
</gene>
<comment type="caution">
    <text evidence="2">The sequence shown here is derived from an EMBL/GenBank/DDBJ whole genome shotgun (WGS) entry which is preliminary data.</text>
</comment>
<evidence type="ECO:0000313" key="2">
    <source>
        <dbReference type="EMBL" id="PSR52193.1"/>
    </source>
</evidence>
<dbReference type="Proteomes" id="UP000240357">
    <property type="component" value="Unassembled WGS sequence"/>
</dbReference>
<proteinExistence type="predicted"/>
<reference evidence="2 3" key="1">
    <citation type="submission" date="2018-03" db="EMBL/GenBank/DDBJ databases">
        <title>Adhaeribacter sp. HMF7605 Genome sequencing and assembly.</title>
        <authorList>
            <person name="Kang H."/>
            <person name="Kang J."/>
            <person name="Cha I."/>
            <person name="Kim H."/>
            <person name="Joh K."/>
        </authorList>
    </citation>
    <scope>NUCLEOTIDE SEQUENCE [LARGE SCALE GENOMIC DNA]</scope>
    <source>
        <strain evidence="2 3">HMF7605</strain>
    </source>
</reference>
<protein>
    <submittedName>
        <fullName evidence="2">ATPase</fullName>
    </submittedName>
</protein>
<dbReference type="InterPro" id="IPR052735">
    <property type="entry name" value="NAD_biosynth-regulator"/>
</dbReference>
<sequence length="174" mass="20245">MPEKTLTIGITGPESTGKSTLAEQLANYYGAVWVPEYARAYLADLQRPYTQADVEKIAVEQLDRMNKALKPAPKLVFYDTELLVLKIWLENAYGTSPAWLRQALHQQNIDLYLLMDVDLPWEPDPQREHPHLRQFFYDWYQRELLALKLNFVTISGSYTARFEAARQQIDKLLI</sequence>
<dbReference type="PANTHER" id="PTHR37512">
    <property type="entry name" value="TRIFUNCTIONAL NAD BIOSYNTHESIS/REGULATOR PROTEIN NADR"/>
    <property type="match status" value="1"/>
</dbReference>
<evidence type="ECO:0000259" key="1">
    <source>
        <dbReference type="Pfam" id="PF13521"/>
    </source>
</evidence>
<dbReference type="AlphaFoldDB" id="A0A2T2Y9L5"/>
<evidence type="ECO:0000313" key="3">
    <source>
        <dbReference type="Proteomes" id="UP000240357"/>
    </source>
</evidence>
<dbReference type="RefSeq" id="WP_106925579.1">
    <property type="nucleotide sequence ID" value="NZ_PYFT01000001.1"/>
</dbReference>
<name>A0A2T2Y9L5_9BACT</name>
<keyword evidence="3" id="KW-1185">Reference proteome</keyword>
<dbReference type="EMBL" id="PYFT01000001">
    <property type="protein sequence ID" value="PSR52193.1"/>
    <property type="molecule type" value="Genomic_DNA"/>
</dbReference>
<dbReference type="CDD" id="cd02019">
    <property type="entry name" value="NK"/>
    <property type="match status" value="1"/>
</dbReference>
<dbReference type="InterPro" id="IPR027417">
    <property type="entry name" value="P-loop_NTPase"/>
</dbReference>
<accession>A0A2T2Y9L5</accession>
<feature type="domain" description="NadR/Ttd14 AAA" evidence="1">
    <location>
        <begin position="8"/>
        <end position="161"/>
    </location>
</feature>
<organism evidence="2 3">
    <name type="scientific">Adhaeribacter arboris</name>
    <dbReference type="NCBI Taxonomy" id="2072846"/>
    <lineage>
        <taxon>Bacteria</taxon>
        <taxon>Pseudomonadati</taxon>
        <taxon>Bacteroidota</taxon>
        <taxon>Cytophagia</taxon>
        <taxon>Cytophagales</taxon>
        <taxon>Hymenobacteraceae</taxon>
        <taxon>Adhaeribacter</taxon>
    </lineage>
</organism>